<proteinExistence type="predicted"/>
<name>A0A8H6YYW6_9AGAR</name>
<evidence type="ECO:0000256" key="2">
    <source>
        <dbReference type="ARBA" id="ARBA00023157"/>
    </source>
</evidence>
<keyword evidence="1" id="KW-0378">Hydrolase</keyword>
<feature type="signal peptide" evidence="3">
    <location>
        <begin position="1"/>
        <end position="19"/>
    </location>
</feature>
<dbReference type="PANTHER" id="PTHR33630:SF9">
    <property type="entry name" value="CUTINASE 4"/>
    <property type="match status" value="1"/>
</dbReference>
<evidence type="ECO:0000256" key="1">
    <source>
        <dbReference type="ARBA" id="ARBA00022801"/>
    </source>
</evidence>
<keyword evidence="5" id="KW-1185">Reference proteome</keyword>
<protein>
    <submittedName>
        <fullName evidence="4">Acetylxylan esterase 2</fullName>
    </submittedName>
</protein>
<dbReference type="GO" id="GO:0052689">
    <property type="term" value="F:carboxylic ester hydrolase activity"/>
    <property type="evidence" value="ECO:0007669"/>
    <property type="project" value="UniProtKB-ARBA"/>
</dbReference>
<evidence type="ECO:0000256" key="3">
    <source>
        <dbReference type="SAM" id="SignalP"/>
    </source>
</evidence>
<evidence type="ECO:0000313" key="4">
    <source>
        <dbReference type="EMBL" id="KAF7369603.1"/>
    </source>
</evidence>
<evidence type="ECO:0000313" key="5">
    <source>
        <dbReference type="Proteomes" id="UP000620124"/>
    </source>
</evidence>
<dbReference type="InterPro" id="IPR029058">
    <property type="entry name" value="AB_hydrolase_fold"/>
</dbReference>
<dbReference type="EMBL" id="JACAZI010000002">
    <property type="protein sequence ID" value="KAF7369603.1"/>
    <property type="molecule type" value="Genomic_DNA"/>
</dbReference>
<comment type="caution">
    <text evidence="4">The sequence shown here is derived from an EMBL/GenBank/DDBJ whole genome shotgun (WGS) entry which is preliminary data.</text>
</comment>
<dbReference type="Gene3D" id="3.40.50.1820">
    <property type="entry name" value="alpha/beta hydrolase"/>
    <property type="match status" value="1"/>
</dbReference>
<keyword evidence="2" id="KW-1015">Disulfide bond</keyword>
<dbReference type="Pfam" id="PF01083">
    <property type="entry name" value="Cutinase"/>
    <property type="match status" value="1"/>
</dbReference>
<dbReference type="PANTHER" id="PTHR33630">
    <property type="entry name" value="CUTINASE RV1984C-RELATED-RELATED"/>
    <property type="match status" value="1"/>
</dbReference>
<dbReference type="InterPro" id="IPR000675">
    <property type="entry name" value="Cutinase/axe"/>
</dbReference>
<organism evidence="4 5">
    <name type="scientific">Mycena venus</name>
    <dbReference type="NCBI Taxonomy" id="2733690"/>
    <lineage>
        <taxon>Eukaryota</taxon>
        <taxon>Fungi</taxon>
        <taxon>Dikarya</taxon>
        <taxon>Basidiomycota</taxon>
        <taxon>Agaricomycotina</taxon>
        <taxon>Agaricomycetes</taxon>
        <taxon>Agaricomycetidae</taxon>
        <taxon>Agaricales</taxon>
        <taxon>Marasmiineae</taxon>
        <taxon>Mycenaceae</taxon>
        <taxon>Mycena</taxon>
    </lineage>
</organism>
<dbReference type="OrthoDB" id="2586582at2759"/>
<feature type="chain" id="PRO_5034332085" evidence="3">
    <location>
        <begin position="20"/>
        <end position="218"/>
    </location>
</feature>
<dbReference type="Proteomes" id="UP000620124">
    <property type="component" value="Unassembled WGS sequence"/>
</dbReference>
<dbReference type="SUPFAM" id="SSF53474">
    <property type="entry name" value="alpha/beta-Hydrolases"/>
    <property type="match status" value="1"/>
</dbReference>
<accession>A0A8H6YYW6</accession>
<sequence length="218" mass="22134">MVLSKTFFLVALSLSAVTALPSTLVAGPSSGCSAIHVITARASTEAPGEGIIGAVVSSVVQGSSQNVSRESVDYPATVANYDSSESLGVTDMENKLAAKAGSCPDTKIVLMGYSQGAQVTGDTMVAQGAGVSQVAAVILMGDPAHVAGESFQKGTANNQNGIFPRSNNGLEQFSDKIASFCDIGDEFCASGASLAVHLGYVQEYGSQATAFVLGRIGE</sequence>
<reference evidence="4" key="1">
    <citation type="submission" date="2020-05" db="EMBL/GenBank/DDBJ databases">
        <title>Mycena genomes resolve the evolution of fungal bioluminescence.</title>
        <authorList>
            <person name="Tsai I.J."/>
        </authorList>
    </citation>
    <scope>NUCLEOTIDE SEQUENCE</scope>
    <source>
        <strain evidence="4">CCC161011</strain>
    </source>
</reference>
<keyword evidence="3" id="KW-0732">Signal</keyword>
<dbReference type="AlphaFoldDB" id="A0A8H6YYW6"/>
<dbReference type="SMART" id="SM01110">
    <property type="entry name" value="Cutinase"/>
    <property type="match status" value="1"/>
</dbReference>
<gene>
    <name evidence="4" type="ORF">MVEN_00291000</name>
</gene>